<gene>
    <name evidence="1" type="ORF">DICVIV_09889</name>
</gene>
<evidence type="ECO:0000313" key="1">
    <source>
        <dbReference type="EMBL" id="KJH44079.1"/>
    </source>
</evidence>
<dbReference type="InterPro" id="IPR016024">
    <property type="entry name" value="ARM-type_fold"/>
</dbReference>
<accession>A0A0D8XJR1</accession>
<dbReference type="OrthoDB" id="2215036at2759"/>
<name>A0A0D8XJR1_DICVI</name>
<dbReference type="InterPro" id="IPR011989">
    <property type="entry name" value="ARM-like"/>
</dbReference>
<organism evidence="1 2">
    <name type="scientific">Dictyocaulus viviparus</name>
    <name type="common">Bovine lungworm</name>
    <dbReference type="NCBI Taxonomy" id="29172"/>
    <lineage>
        <taxon>Eukaryota</taxon>
        <taxon>Metazoa</taxon>
        <taxon>Ecdysozoa</taxon>
        <taxon>Nematoda</taxon>
        <taxon>Chromadorea</taxon>
        <taxon>Rhabditida</taxon>
        <taxon>Rhabditina</taxon>
        <taxon>Rhabditomorpha</taxon>
        <taxon>Strongyloidea</taxon>
        <taxon>Metastrongylidae</taxon>
        <taxon>Dictyocaulus</taxon>
    </lineage>
</organism>
<evidence type="ECO:0000313" key="2">
    <source>
        <dbReference type="Proteomes" id="UP000053766"/>
    </source>
</evidence>
<proteinExistence type="predicted"/>
<reference evidence="1 2" key="1">
    <citation type="submission" date="2013-11" db="EMBL/GenBank/DDBJ databases">
        <title>Draft genome of the bovine lungworm Dictyocaulus viviparus.</title>
        <authorList>
            <person name="Mitreva M."/>
        </authorList>
    </citation>
    <scope>NUCLEOTIDE SEQUENCE [LARGE SCALE GENOMIC DNA]</scope>
    <source>
        <strain evidence="1 2">HannoverDv2000</strain>
    </source>
</reference>
<keyword evidence="2" id="KW-1185">Reference proteome</keyword>
<sequence>MSYFQRYYLLTSLPYLDLSTTHGRPLRLISEIPYDITAPLISKNRLISIWIRKCQDITTEMMRAYAFEGFIICVRDSHFVIKARINIIFFVCIAVKATWEMEVDDMIAAINAVHDPSTSNADRLKYTQMIEGFKEGPVDLVVEKLFDIISRSSLLIQYTSWTLIEDVIRYKWNLIATNIRLDLRNRVFHAIDIQVSEETIECCARCVVAMMEHEWPQNWPELNSELLEMSERGI</sequence>
<dbReference type="SUPFAM" id="SSF48371">
    <property type="entry name" value="ARM repeat"/>
    <property type="match status" value="1"/>
</dbReference>
<dbReference type="STRING" id="29172.A0A0D8XJR1"/>
<protein>
    <submittedName>
        <fullName evidence="1">Uncharacterized protein</fullName>
    </submittedName>
</protein>
<dbReference type="Gene3D" id="1.25.10.10">
    <property type="entry name" value="Leucine-rich Repeat Variant"/>
    <property type="match status" value="1"/>
</dbReference>
<dbReference type="EMBL" id="KN716501">
    <property type="protein sequence ID" value="KJH44079.1"/>
    <property type="molecule type" value="Genomic_DNA"/>
</dbReference>
<dbReference type="AlphaFoldDB" id="A0A0D8XJR1"/>
<dbReference type="Proteomes" id="UP000053766">
    <property type="component" value="Unassembled WGS sequence"/>
</dbReference>
<reference evidence="2" key="2">
    <citation type="journal article" date="2016" name="Sci. Rep.">
        <title>Dictyocaulus viviparus genome, variome and transcriptome elucidate lungworm biology and support future intervention.</title>
        <authorList>
            <person name="McNulty S.N."/>
            <person name="Strube C."/>
            <person name="Rosa B.A."/>
            <person name="Martin J.C."/>
            <person name="Tyagi R."/>
            <person name="Choi Y.J."/>
            <person name="Wang Q."/>
            <person name="Hallsworth Pepin K."/>
            <person name="Zhang X."/>
            <person name="Ozersky P."/>
            <person name="Wilson R.K."/>
            <person name="Sternberg P.W."/>
            <person name="Gasser R.B."/>
            <person name="Mitreva M."/>
        </authorList>
    </citation>
    <scope>NUCLEOTIDE SEQUENCE [LARGE SCALE GENOMIC DNA]</scope>
    <source>
        <strain evidence="2">HannoverDv2000</strain>
    </source>
</reference>